<keyword evidence="5 12" id="KW-0256">Endoplasmic reticulum</keyword>
<evidence type="ECO:0000313" key="15">
    <source>
        <dbReference type="EMBL" id="KAL1122833.1"/>
    </source>
</evidence>
<evidence type="ECO:0000256" key="12">
    <source>
        <dbReference type="RuleBase" id="RU368089"/>
    </source>
</evidence>
<evidence type="ECO:0000256" key="9">
    <source>
        <dbReference type="ARBA" id="ARBA00023180"/>
    </source>
</evidence>
<protein>
    <recommendedName>
        <fullName evidence="11 12">Mannosyl-oligosaccharide glucosidase</fullName>
        <ecNumber evidence="11 12">3.2.1.106</ecNumber>
    </recommendedName>
</protein>
<gene>
    <name evidence="15" type="ORF">AAG570_003159</name>
</gene>
<dbReference type="SUPFAM" id="SSF48208">
    <property type="entry name" value="Six-hairpin glycosidases"/>
    <property type="match status" value="1"/>
</dbReference>
<evidence type="ECO:0000256" key="4">
    <source>
        <dbReference type="ARBA" id="ARBA00022801"/>
    </source>
</evidence>
<dbReference type="PANTHER" id="PTHR10412">
    <property type="entry name" value="MANNOSYL-OLIGOSACCHARIDE GLUCOSIDASE"/>
    <property type="match status" value="1"/>
</dbReference>
<comment type="function">
    <text evidence="12">Cleaves the distal alpha 1,2-linked glucose residue from the Glc(3)Man(9)GlcNAc(2) oligosaccharide precursor.</text>
</comment>
<evidence type="ECO:0000259" key="13">
    <source>
        <dbReference type="Pfam" id="PF03200"/>
    </source>
</evidence>
<dbReference type="InterPro" id="IPR004888">
    <property type="entry name" value="Glycoside_hydrolase_63"/>
</dbReference>
<dbReference type="InterPro" id="IPR038518">
    <property type="entry name" value="Glyco_hydro_63N_sf"/>
</dbReference>
<dbReference type="GO" id="GO:0006487">
    <property type="term" value="P:protein N-linked glycosylation"/>
    <property type="evidence" value="ECO:0007669"/>
    <property type="project" value="UniProtKB-UniRule"/>
</dbReference>
<dbReference type="EMBL" id="JBFDAA010000013">
    <property type="protein sequence ID" value="KAL1122833.1"/>
    <property type="molecule type" value="Genomic_DNA"/>
</dbReference>
<name>A0ABD0YNW2_9HEMI</name>
<evidence type="ECO:0000256" key="8">
    <source>
        <dbReference type="ARBA" id="ARBA00023136"/>
    </source>
</evidence>
<dbReference type="GO" id="GO:0004573">
    <property type="term" value="F:Glc3Man9GlcNAc2 oligosaccharide glucosidase activity"/>
    <property type="evidence" value="ECO:0007669"/>
    <property type="project" value="UniProtKB-UniRule"/>
</dbReference>
<dbReference type="InterPro" id="IPR012341">
    <property type="entry name" value="6hp_glycosidase-like_sf"/>
</dbReference>
<comment type="catalytic activity">
    <reaction evidence="12">
        <text>N(4)-(alpha-D-Glc-(1-&gt;2)-alpha-D-Glc-(1-&gt;3)-alpha-D-Glc-(1-&gt;3)-alpha-D-Man-(1-&gt;2)-alpha-D-Man-(1-&gt;2)-alpha-D-Man-(1-&gt;3)-[alpha-D-Man-(1-&gt;2)-alpha-D-Man-(1-&gt;3)-[alpha-D-Man-(1-&gt;2)-alpha-D-Man-(1-&gt;6)]-alpha-D-Man-(1-&gt;6)]-beta-D-Man-(1-&gt;4)-beta-D-GlcNAc-(1-&gt;4)-beta-D-GlcNAc)-L-asparaginyl-[protein] + H2O = N(4)-(alpha-D-Glc-(1-&gt;3)-alpha-D-Glc-(1-&gt;3)-alpha-D-Man-(1-&gt;2)-alpha-D-Man-(1-&gt;2)-alpha-D-Man-(1-&gt;3)-[alpha-D-Man-(1-&gt;2)-alpha-D-Man-(1-&gt;3)-[alpha-D-Man-(1-&gt;2)-alpha-D-Man-(1-&gt;6)]-alpha-D-Man-(1-&gt;6)]-beta-D-Man-(1-&gt;4)-beta-D-GlcNAc-(1-&gt;4)-beta-D-GlcNAc)-L-asparaginyl-[protein] + beta-D-glucose</text>
        <dbReference type="Rhea" id="RHEA:55988"/>
        <dbReference type="Rhea" id="RHEA-COMP:12806"/>
        <dbReference type="Rhea" id="RHEA-COMP:14355"/>
        <dbReference type="ChEBI" id="CHEBI:15377"/>
        <dbReference type="ChEBI" id="CHEBI:15903"/>
        <dbReference type="ChEBI" id="CHEBI:59082"/>
        <dbReference type="ChEBI" id="CHEBI:132537"/>
        <dbReference type="EC" id="3.2.1.106"/>
    </reaction>
</comment>
<dbReference type="Pfam" id="PF03200">
    <property type="entry name" value="Glyco_hydro_63"/>
    <property type="match status" value="3"/>
</dbReference>
<dbReference type="InterPro" id="IPR031335">
    <property type="entry name" value="Glyco_hydro_63_C"/>
</dbReference>
<keyword evidence="3" id="KW-0812">Transmembrane</keyword>
<dbReference type="Gene3D" id="1.50.10.10">
    <property type="match status" value="1"/>
</dbReference>
<dbReference type="AlphaFoldDB" id="A0ABD0YNW2"/>
<feature type="domain" description="Glycosyl hydrolase family 63 C-terminal" evidence="13">
    <location>
        <begin position="332"/>
        <end position="573"/>
    </location>
</feature>
<feature type="domain" description="Glycosyl hydrolase family 63 N-terminal" evidence="14">
    <location>
        <begin position="1"/>
        <end position="165"/>
    </location>
</feature>
<evidence type="ECO:0000256" key="3">
    <source>
        <dbReference type="ARBA" id="ARBA00022692"/>
    </source>
</evidence>
<evidence type="ECO:0000256" key="11">
    <source>
        <dbReference type="ARBA" id="ARBA00038888"/>
    </source>
</evidence>
<evidence type="ECO:0000256" key="7">
    <source>
        <dbReference type="ARBA" id="ARBA00022989"/>
    </source>
</evidence>
<evidence type="ECO:0000259" key="14">
    <source>
        <dbReference type="Pfam" id="PF16923"/>
    </source>
</evidence>
<evidence type="ECO:0000256" key="5">
    <source>
        <dbReference type="ARBA" id="ARBA00022824"/>
    </source>
</evidence>
<dbReference type="GO" id="GO:0005789">
    <property type="term" value="C:endoplasmic reticulum membrane"/>
    <property type="evidence" value="ECO:0007669"/>
    <property type="project" value="UniProtKB-SubCell"/>
</dbReference>
<keyword evidence="6" id="KW-0735">Signal-anchor</keyword>
<dbReference type="GO" id="GO:0009311">
    <property type="term" value="P:oligosaccharide metabolic process"/>
    <property type="evidence" value="ECO:0007669"/>
    <property type="project" value="UniProtKB-UniRule"/>
</dbReference>
<dbReference type="PANTHER" id="PTHR10412:SF11">
    <property type="entry name" value="MANNOSYL-OLIGOSACCHARIDE GLUCOSIDASE"/>
    <property type="match status" value="1"/>
</dbReference>
<keyword evidence="8" id="KW-0472">Membrane</keyword>
<comment type="similarity">
    <text evidence="2 12">Belongs to the glycosyl hydrolase 63 family.</text>
</comment>
<sequence length="575" mass="65859">MGLMWYFPNNLRPNGEGIRHWCEQGDNLERYTWTQHDGKSFGIQEIEDGPFMLTTSFVKRVGGTHGGDWTARISVNPKVNQGKIGSGETVNLLFYMAIESQTKGRISPSHTGMITGVVGETQELGPFALRLYNISGEIQYQSYLSVETKGLHLLKETVISTLRVVSMLGSKTKHIVLPGDLTNFKDQNVAPNFVATQIEGKVPFTIDAVFESGSFIDRPNTLTGQIYLAELNKQKLAFHKKFEETFHLRKKNYNEEYINFAESVFSNLVGGEGWIPREQILGQEALAKVPEEFVTQTNNNANPPTFFLTLRFIIQNFWERMTEEDRLGALERCWIMLGAATLAEIAKLLNRAGNKYMDTYSFLSDNRLLDSLHWSEELARYADYGLHTDDVALKRPPPPPHPPQSAQQEMRRVVLTDPRLRYIDSSFGYVSLFPFFVHTLSSNSPKLQKVMTDLRNPQLLWTDYGLRSLAKNSPLYLKRNTEHDPPYWRGPIWINMNYLALEALNYYGKLSGPYQKQAKDLYQLLRNNLITNIYNQYKKTGYIWEQYNDKTGEGQGSRPFTGWSSLVVLIMAEMY</sequence>
<comment type="subcellular location">
    <subcellularLocation>
        <location evidence="1 12">Endoplasmic reticulum membrane</location>
        <topology evidence="1 12">Single-pass type II membrane protein</topology>
    </subcellularLocation>
</comment>
<keyword evidence="7" id="KW-1133">Transmembrane helix</keyword>
<feature type="domain" description="Glycosyl hydrolase family 63 C-terminal" evidence="13">
    <location>
        <begin position="272"/>
        <end position="320"/>
    </location>
</feature>
<accession>A0ABD0YNW2</accession>
<dbReference type="EC" id="3.2.1.106" evidence="11 12"/>
<keyword evidence="9" id="KW-0325">Glycoprotein</keyword>
<comment type="caution">
    <text evidence="15">The sequence shown here is derived from an EMBL/GenBank/DDBJ whole genome shotgun (WGS) entry which is preliminary data.</text>
</comment>
<dbReference type="Pfam" id="PF16923">
    <property type="entry name" value="Glyco_hydro_63N"/>
    <property type="match status" value="1"/>
</dbReference>
<keyword evidence="10 12" id="KW-0326">Glycosidase</keyword>
<evidence type="ECO:0000256" key="10">
    <source>
        <dbReference type="ARBA" id="ARBA00023295"/>
    </source>
</evidence>
<keyword evidence="4 12" id="KW-0378">Hydrolase</keyword>
<dbReference type="InterPro" id="IPR031631">
    <property type="entry name" value="Glyco_hydro_63N"/>
</dbReference>
<evidence type="ECO:0000256" key="6">
    <source>
        <dbReference type="ARBA" id="ARBA00022968"/>
    </source>
</evidence>
<organism evidence="15 16">
    <name type="scientific">Ranatra chinensis</name>
    <dbReference type="NCBI Taxonomy" id="642074"/>
    <lineage>
        <taxon>Eukaryota</taxon>
        <taxon>Metazoa</taxon>
        <taxon>Ecdysozoa</taxon>
        <taxon>Arthropoda</taxon>
        <taxon>Hexapoda</taxon>
        <taxon>Insecta</taxon>
        <taxon>Pterygota</taxon>
        <taxon>Neoptera</taxon>
        <taxon>Paraneoptera</taxon>
        <taxon>Hemiptera</taxon>
        <taxon>Heteroptera</taxon>
        <taxon>Panheteroptera</taxon>
        <taxon>Nepomorpha</taxon>
        <taxon>Nepidae</taxon>
        <taxon>Ranatrinae</taxon>
        <taxon>Ranatra</taxon>
    </lineage>
</organism>
<keyword evidence="16" id="KW-1185">Reference proteome</keyword>
<feature type="domain" description="Glycosyl hydrolase family 63 C-terminal" evidence="13">
    <location>
        <begin position="223"/>
        <end position="271"/>
    </location>
</feature>
<evidence type="ECO:0000313" key="16">
    <source>
        <dbReference type="Proteomes" id="UP001558652"/>
    </source>
</evidence>
<evidence type="ECO:0000256" key="2">
    <source>
        <dbReference type="ARBA" id="ARBA00010833"/>
    </source>
</evidence>
<dbReference type="InterPro" id="IPR008928">
    <property type="entry name" value="6-hairpin_glycosidase_sf"/>
</dbReference>
<evidence type="ECO:0000256" key="1">
    <source>
        <dbReference type="ARBA" id="ARBA00004648"/>
    </source>
</evidence>
<dbReference type="Gene3D" id="2.70.98.110">
    <property type="entry name" value="Glycosyl hydrolase family 63, N-terminal domain"/>
    <property type="match status" value="1"/>
</dbReference>
<proteinExistence type="inferred from homology"/>
<dbReference type="Proteomes" id="UP001558652">
    <property type="component" value="Unassembled WGS sequence"/>
</dbReference>
<reference evidence="15 16" key="1">
    <citation type="submission" date="2024-07" db="EMBL/GenBank/DDBJ databases">
        <title>Chromosome-level genome assembly of the water stick insect Ranatra chinensis (Heteroptera: Nepidae).</title>
        <authorList>
            <person name="Liu X."/>
        </authorList>
    </citation>
    <scope>NUCLEOTIDE SEQUENCE [LARGE SCALE GENOMIC DNA]</scope>
    <source>
        <strain evidence="15">Cailab_2021Rc</strain>
        <tissue evidence="15">Muscle</tissue>
    </source>
</reference>